<evidence type="ECO:0000256" key="2">
    <source>
        <dbReference type="SAM" id="MobiDB-lite"/>
    </source>
</evidence>
<dbReference type="InterPro" id="IPR025519">
    <property type="entry name" value="DUF4407"/>
</dbReference>
<feature type="coiled-coil region" evidence="1">
    <location>
        <begin position="271"/>
        <end position="305"/>
    </location>
</feature>
<keyword evidence="3" id="KW-0812">Transmembrane</keyword>
<feature type="transmembrane region" description="Helical" evidence="3">
    <location>
        <begin position="122"/>
        <end position="141"/>
    </location>
</feature>
<proteinExistence type="predicted"/>
<dbReference type="Pfam" id="PF14362">
    <property type="entry name" value="DUF4407"/>
    <property type="match status" value="1"/>
</dbReference>
<organism evidence="4 5">
    <name type="scientific">Dactylosporangium sucinum</name>
    <dbReference type="NCBI Taxonomy" id="1424081"/>
    <lineage>
        <taxon>Bacteria</taxon>
        <taxon>Bacillati</taxon>
        <taxon>Actinomycetota</taxon>
        <taxon>Actinomycetes</taxon>
        <taxon>Micromonosporales</taxon>
        <taxon>Micromonosporaceae</taxon>
        <taxon>Dactylosporangium</taxon>
    </lineage>
</organism>
<feature type="region of interest" description="Disordered" evidence="2">
    <location>
        <begin position="451"/>
        <end position="487"/>
    </location>
</feature>
<keyword evidence="3" id="KW-1133">Transmembrane helix</keyword>
<evidence type="ECO:0000256" key="1">
    <source>
        <dbReference type="SAM" id="Coils"/>
    </source>
</evidence>
<protein>
    <recommendedName>
        <fullName evidence="6">DUF4407 domain-containing protein</fullName>
    </recommendedName>
</protein>
<keyword evidence="5" id="KW-1185">Reference proteome</keyword>
<feature type="transmembrane region" description="Helical" evidence="3">
    <location>
        <begin position="83"/>
        <end position="102"/>
    </location>
</feature>
<evidence type="ECO:0000313" key="4">
    <source>
        <dbReference type="EMBL" id="GGM27984.1"/>
    </source>
</evidence>
<accession>A0A917TP00</accession>
<name>A0A917TP00_9ACTN</name>
<comment type="caution">
    <text evidence="4">The sequence shown here is derived from an EMBL/GenBank/DDBJ whole genome shotgun (WGS) entry which is preliminary data.</text>
</comment>
<evidence type="ECO:0000313" key="5">
    <source>
        <dbReference type="Proteomes" id="UP000642070"/>
    </source>
</evidence>
<feature type="transmembrane region" description="Helical" evidence="3">
    <location>
        <begin position="57"/>
        <end position="77"/>
    </location>
</feature>
<evidence type="ECO:0008006" key="6">
    <source>
        <dbReference type="Google" id="ProtNLM"/>
    </source>
</evidence>
<reference evidence="4" key="2">
    <citation type="submission" date="2020-09" db="EMBL/GenBank/DDBJ databases">
        <authorList>
            <person name="Sun Q."/>
            <person name="Ohkuma M."/>
        </authorList>
    </citation>
    <scope>NUCLEOTIDE SEQUENCE</scope>
    <source>
        <strain evidence="4">JCM 19831</strain>
    </source>
</reference>
<gene>
    <name evidence="4" type="ORF">GCM10007977_031630</name>
</gene>
<keyword evidence="1" id="KW-0175">Coiled coil</keyword>
<dbReference type="Proteomes" id="UP000642070">
    <property type="component" value="Unassembled WGS sequence"/>
</dbReference>
<dbReference type="AlphaFoldDB" id="A0A917TP00"/>
<feature type="region of interest" description="Disordered" evidence="2">
    <location>
        <begin position="156"/>
        <end position="181"/>
    </location>
</feature>
<dbReference type="EMBL" id="BMPI01000013">
    <property type="protein sequence ID" value="GGM27984.1"/>
    <property type="molecule type" value="Genomic_DNA"/>
</dbReference>
<evidence type="ECO:0000256" key="3">
    <source>
        <dbReference type="SAM" id="Phobius"/>
    </source>
</evidence>
<sequence length="487" mass="53575">MGAPFTEQFDADALRPADPEPARWGLGRVLRLATGVREDVLAHVPSERARYTSMGGVVVGTAVMAMLSMSAAIYSIFGGFQLFMLFAVPVWGMFILSLDRWLMSSTSMSQSGKALRNLLPRLGLSIALGVVLAEPLLLGIYNTAITEKIAHDRKQEVDTRESDLRTCNPVPGTPEAAGGVATSDRCEGLRLSLGGDSPEALQSQLDGLATQRDELKKTVDADAAAYAKLEDLARKECNGTSGDGLTGRYGEGINCKRLRNEADQYRKDHRIDENGAKLAELNRKLAELSDQVGRARNDYAGLLDKAIEEDLAAVRGRQGKIGLLERFRALDELVATNDYVRVTQWAIRIFFILVDALPVLLKALSGTSSYERLLEAKLADQELLQKYRSAEELDRNAHYGDLVRHQTDITFRTQLELMDQDSRITRANLDEQRGALVDALEQHYMRTAIGPSGRGWSGADSALTDAENLEDMPTQELRSENAPGRYS</sequence>
<reference evidence="4" key="1">
    <citation type="journal article" date="2014" name="Int. J. Syst. Evol. Microbiol.">
        <title>Complete genome sequence of Corynebacterium casei LMG S-19264T (=DSM 44701T), isolated from a smear-ripened cheese.</title>
        <authorList>
            <consortium name="US DOE Joint Genome Institute (JGI-PGF)"/>
            <person name="Walter F."/>
            <person name="Albersmeier A."/>
            <person name="Kalinowski J."/>
            <person name="Ruckert C."/>
        </authorList>
    </citation>
    <scope>NUCLEOTIDE SEQUENCE</scope>
    <source>
        <strain evidence="4">JCM 19831</strain>
    </source>
</reference>
<keyword evidence="3" id="KW-0472">Membrane</keyword>
<dbReference type="RefSeq" id="WP_190250572.1">
    <property type="nucleotide sequence ID" value="NZ_BMPI01000013.1"/>
</dbReference>